<feature type="signal peptide" evidence="1">
    <location>
        <begin position="1"/>
        <end position="19"/>
    </location>
</feature>
<sequence>MSKCFLALLLVIWIGVSSGDVDTGISQNEVEYLLNNASQEENLEQLLQTKKHCVDSMCSFCTEKLKPLAPLSKIPDVCVPVSKSAKFCFKMSELSLKNRVFQGCIHVELKVLNMPAIGVDLGCFSIPLKRNSYLTFPHL</sequence>
<keyword evidence="1" id="KW-0732">Signal</keyword>
<organism evidence="3">
    <name type="scientific">Capitella teleta</name>
    <name type="common">Polychaete worm</name>
    <dbReference type="NCBI Taxonomy" id="283909"/>
    <lineage>
        <taxon>Eukaryota</taxon>
        <taxon>Metazoa</taxon>
        <taxon>Spiralia</taxon>
        <taxon>Lophotrochozoa</taxon>
        <taxon>Annelida</taxon>
        <taxon>Polychaeta</taxon>
        <taxon>Sedentaria</taxon>
        <taxon>Scolecida</taxon>
        <taxon>Capitellidae</taxon>
        <taxon>Capitella</taxon>
    </lineage>
</organism>
<dbReference type="AlphaFoldDB" id="R7UR82"/>
<dbReference type="EnsemblMetazoa" id="CapteT191123">
    <property type="protein sequence ID" value="CapteP191123"/>
    <property type="gene ID" value="CapteG191123"/>
</dbReference>
<protein>
    <recommendedName>
        <fullName evidence="2">DUF4773 domain-containing protein</fullName>
    </recommendedName>
</protein>
<keyword evidence="5" id="KW-1185">Reference proteome</keyword>
<evidence type="ECO:0000313" key="3">
    <source>
        <dbReference type="EMBL" id="ELU08608.1"/>
    </source>
</evidence>
<evidence type="ECO:0000259" key="2">
    <source>
        <dbReference type="Pfam" id="PF15998"/>
    </source>
</evidence>
<evidence type="ECO:0000313" key="4">
    <source>
        <dbReference type="EnsemblMetazoa" id="CapteP191123"/>
    </source>
</evidence>
<dbReference type="EMBL" id="AMQN01006668">
    <property type="status" value="NOT_ANNOTATED_CDS"/>
    <property type="molecule type" value="Genomic_DNA"/>
</dbReference>
<reference evidence="4" key="3">
    <citation type="submission" date="2015-06" db="UniProtKB">
        <authorList>
            <consortium name="EnsemblMetazoa"/>
        </authorList>
    </citation>
    <scope>IDENTIFICATION</scope>
</reference>
<dbReference type="InterPro" id="IPR031941">
    <property type="entry name" value="DUF4773"/>
</dbReference>
<dbReference type="Proteomes" id="UP000014760">
    <property type="component" value="Unassembled WGS sequence"/>
</dbReference>
<name>R7UR82_CAPTE</name>
<evidence type="ECO:0000313" key="5">
    <source>
        <dbReference type="Proteomes" id="UP000014760"/>
    </source>
</evidence>
<accession>R7UR82</accession>
<proteinExistence type="predicted"/>
<feature type="chain" id="PRO_5008788293" description="DUF4773 domain-containing protein" evidence="1">
    <location>
        <begin position="20"/>
        <end position="139"/>
    </location>
</feature>
<dbReference type="Pfam" id="PF15998">
    <property type="entry name" value="DUF4773"/>
    <property type="match status" value="1"/>
</dbReference>
<feature type="domain" description="DUF4773" evidence="2">
    <location>
        <begin position="74"/>
        <end position="126"/>
    </location>
</feature>
<reference evidence="3 5" key="2">
    <citation type="journal article" date="2013" name="Nature">
        <title>Insights into bilaterian evolution from three spiralian genomes.</title>
        <authorList>
            <person name="Simakov O."/>
            <person name="Marletaz F."/>
            <person name="Cho S.J."/>
            <person name="Edsinger-Gonzales E."/>
            <person name="Havlak P."/>
            <person name="Hellsten U."/>
            <person name="Kuo D.H."/>
            <person name="Larsson T."/>
            <person name="Lv J."/>
            <person name="Arendt D."/>
            <person name="Savage R."/>
            <person name="Osoegawa K."/>
            <person name="de Jong P."/>
            <person name="Grimwood J."/>
            <person name="Chapman J.A."/>
            <person name="Shapiro H."/>
            <person name="Aerts A."/>
            <person name="Otillar R.P."/>
            <person name="Terry A.Y."/>
            <person name="Boore J.L."/>
            <person name="Grigoriev I.V."/>
            <person name="Lindberg D.R."/>
            <person name="Seaver E.C."/>
            <person name="Weisblat D.A."/>
            <person name="Putnam N.H."/>
            <person name="Rokhsar D.S."/>
        </authorList>
    </citation>
    <scope>NUCLEOTIDE SEQUENCE</scope>
    <source>
        <strain evidence="3 5">I ESC-2004</strain>
    </source>
</reference>
<dbReference type="EMBL" id="KB298910">
    <property type="protein sequence ID" value="ELU08608.1"/>
    <property type="molecule type" value="Genomic_DNA"/>
</dbReference>
<reference evidence="5" key="1">
    <citation type="submission" date="2012-12" db="EMBL/GenBank/DDBJ databases">
        <authorList>
            <person name="Hellsten U."/>
            <person name="Grimwood J."/>
            <person name="Chapman J.A."/>
            <person name="Shapiro H."/>
            <person name="Aerts A."/>
            <person name="Otillar R.P."/>
            <person name="Terry A.Y."/>
            <person name="Boore J.L."/>
            <person name="Simakov O."/>
            <person name="Marletaz F."/>
            <person name="Cho S.-J."/>
            <person name="Edsinger-Gonzales E."/>
            <person name="Havlak P."/>
            <person name="Kuo D.-H."/>
            <person name="Larsson T."/>
            <person name="Lv J."/>
            <person name="Arendt D."/>
            <person name="Savage R."/>
            <person name="Osoegawa K."/>
            <person name="de Jong P."/>
            <person name="Lindberg D.R."/>
            <person name="Seaver E.C."/>
            <person name="Weisblat D.A."/>
            <person name="Putnam N.H."/>
            <person name="Grigoriev I.V."/>
            <person name="Rokhsar D.S."/>
        </authorList>
    </citation>
    <scope>NUCLEOTIDE SEQUENCE</scope>
    <source>
        <strain evidence="5">I ESC-2004</strain>
    </source>
</reference>
<dbReference type="HOGENOM" id="CLU_1847026_0_0_1"/>
<gene>
    <name evidence="3" type="ORF">CAPTEDRAFT_191123</name>
</gene>
<evidence type="ECO:0000256" key="1">
    <source>
        <dbReference type="SAM" id="SignalP"/>
    </source>
</evidence>